<feature type="non-terminal residue" evidence="1">
    <location>
        <position position="198"/>
    </location>
</feature>
<evidence type="ECO:0000313" key="1">
    <source>
        <dbReference type="EMBL" id="OCH89490.1"/>
    </source>
</evidence>
<dbReference type="OrthoDB" id="2505969at2759"/>
<gene>
    <name evidence="1" type="ORF">OBBRIDRAFT_732577</name>
</gene>
<keyword evidence="2" id="KW-1185">Reference proteome</keyword>
<dbReference type="AlphaFoldDB" id="A0A8E2B1H8"/>
<evidence type="ECO:0000313" key="2">
    <source>
        <dbReference type="Proteomes" id="UP000250043"/>
    </source>
</evidence>
<dbReference type="PANTHER" id="PTHR33096">
    <property type="entry name" value="CXC2 DOMAIN-CONTAINING PROTEIN"/>
    <property type="match status" value="1"/>
</dbReference>
<dbReference type="InterPro" id="IPR040521">
    <property type="entry name" value="KDZ"/>
</dbReference>
<protein>
    <submittedName>
        <fullName evidence="1">Uncharacterized protein</fullName>
    </submittedName>
</protein>
<dbReference type="EMBL" id="KV722426">
    <property type="protein sequence ID" value="OCH89490.1"/>
    <property type="molecule type" value="Genomic_DNA"/>
</dbReference>
<organism evidence="1 2">
    <name type="scientific">Obba rivulosa</name>
    <dbReference type="NCBI Taxonomy" id="1052685"/>
    <lineage>
        <taxon>Eukaryota</taxon>
        <taxon>Fungi</taxon>
        <taxon>Dikarya</taxon>
        <taxon>Basidiomycota</taxon>
        <taxon>Agaricomycotina</taxon>
        <taxon>Agaricomycetes</taxon>
        <taxon>Polyporales</taxon>
        <taxon>Gelatoporiaceae</taxon>
        <taxon>Obba</taxon>
    </lineage>
</organism>
<sequence length="198" mass="23108">KYPLAITNWILDVHGDHCGCGYDIRCAFNETANNSALLGPRVRQHNMRFVVCAFHGYAHNRLCQLQNHPLYIPGYGIEDLEGMKRVFSVSNTVARGIRHASKFHYLQALDLHFQQWDEDRYTELSRFLYNNYRQCLTIIEDFSVDVAHLQNSLNIDNAAIEAWLSDERNFLKNLKDEPEDHVYECAYVQALIDRERAE</sequence>
<dbReference type="PANTHER" id="PTHR33096:SF1">
    <property type="entry name" value="CXC1-LIKE CYSTEINE CLUSTER ASSOCIATED WITH KDZ TRANSPOSASES DOMAIN-CONTAINING PROTEIN"/>
    <property type="match status" value="1"/>
</dbReference>
<proteinExistence type="predicted"/>
<reference evidence="1 2" key="1">
    <citation type="submission" date="2016-07" db="EMBL/GenBank/DDBJ databases">
        <title>Draft genome of the white-rot fungus Obba rivulosa 3A-2.</title>
        <authorList>
            <consortium name="DOE Joint Genome Institute"/>
            <person name="Miettinen O."/>
            <person name="Riley R."/>
            <person name="Acob R."/>
            <person name="Barry K."/>
            <person name="Cullen D."/>
            <person name="De Vries R."/>
            <person name="Hainaut M."/>
            <person name="Hatakka A."/>
            <person name="Henrissat B."/>
            <person name="Hilden K."/>
            <person name="Kuo R."/>
            <person name="Labutti K."/>
            <person name="Lipzen A."/>
            <person name="Makela M.R."/>
            <person name="Sandor L."/>
            <person name="Spatafora J.W."/>
            <person name="Grigoriev I.V."/>
            <person name="Hibbett D.S."/>
        </authorList>
    </citation>
    <scope>NUCLEOTIDE SEQUENCE [LARGE SCALE GENOMIC DNA]</scope>
    <source>
        <strain evidence="1 2">3A-2</strain>
    </source>
</reference>
<dbReference type="Pfam" id="PF18758">
    <property type="entry name" value="KDZ"/>
    <property type="match status" value="1"/>
</dbReference>
<name>A0A8E2B1H8_9APHY</name>
<accession>A0A8E2B1H8</accession>
<dbReference type="Proteomes" id="UP000250043">
    <property type="component" value="Unassembled WGS sequence"/>
</dbReference>